<name>A0A2C9D7P2_9HYPH</name>
<evidence type="ECO:0000313" key="2">
    <source>
        <dbReference type="EMBL" id="SON56327.1"/>
    </source>
</evidence>
<dbReference type="Proteomes" id="UP000223606">
    <property type="component" value="Chromosome 1"/>
</dbReference>
<evidence type="ECO:0008006" key="4">
    <source>
        <dbReference type="Google" id="ProtNLM"/>
    </source>
</evidence>
<dbReference type="KEGG" id="hdi:HDIA_2786"/>
<keyword evidence="1" id="KW-0732">Signal</keyword>
<feature type="chain" id="PRO_5013016661" description="Argininosuccinate lyase" evidence="1">
    <location>
        <begin position="26"/>
        <end position="111"/>
    </location>
</feature>
<sequence>MAIHSCRIAVISVFFGLAGVSSAAAEDLVFMLDNQSSSAVAEFYASPANVEDWEDDILGTDTLASGAATRVTIADGRSQCVYDLKFVFKDGSDLEEDEIDLCDTGSYTITD</sequence>
<gene>
    <name evidence="2" type="ORF">HDIA_2786</name>
</gene>
<dbReference type="EMBL" id="LT960614">
    <property type="protein sequence ID" value="SON56327.1"/>
    <property type="molecule type" value="Genomic_DNA"/>
</dbReference>
<protein>
    <recommendedName>
        <fullName evidence="4">Argininosuccinate lyase</fullName>
    </recommendedName>
</protein>
<dbReference type="RefSeq" id="WP_245883873.1">
    <property type="nucleotide sequence ID" value="NZ_LT960614.1"/>
</dbReference>
<organism evidence="2 3">
    <name type="scientific">Hartmannibacter diazotrophicus</name>
    <dbReference type="NCBI Taxonomy" id="1482074"/>
    <lineage>
        <taxon>Bacteria</taxon>
        <taxon>Pseudomonadati</taxon>
        <taxon>Pseudomonadota</taxon>
        <taxon>Alphaproteobacteria</taxon>
        <taxon>Hyphomicrobiales</taxon>
        <taxon>Pleomorphomonadaceae</taxon>
        <taxon>Hartmannibacter</taxon>
    </lineage>
</organism>
<dbReference type="AlphaFoldDB" id="A0A2C9D7P2"/>
<evidence type="ECO:0000313" key="3">
    <source>
        <dbReference type="Proteomes" id="UP000223606"/>
    </source>
</evidence>
<evidence type="ECO:0000256" key="1">
    <source>
        <dbReference type="SAM" id="SignalP"/>
    </source>
</evidence>
<feature type="signal peptide" evidence="1">
    <location>
        <begin position="1"/>
        <end position="25"/>
    </location>
</feature>
<accession>A0A2C9D7P2</accession>
<proteinExistence type="predicted"/>
<reference evidence="3" key="1">
    <citation type="submission" date="2017-09" db="EMBL/GenBank/DDBJ databases">
        <title>Genome sequence of Nannocystis excedens DSM 71.</title>
        <authorList>
            <person name="Blom J."/>
        </authorList>
    </citation>
    <scope>NUCLEOTIDE SEQUENCE [LARGE SCALE GENOMIC DNA]</scope>
    <source>
        <strain evidence="3">type strain: E19</strain>
    </source>
</reference>
<keyword evidence="3" id="KW-1185">Reference proteome</keyword>